<protein>
    <recommendedName>
        <fullName evidence="3">Alpha/beta hydrolase</fullName>
    </recommendedName>
</protein>
<evidence type="ECO:0008006" key="3">
    <source>
        <dbReference type="Google" id="ProtNLM"/>
    </source>
</evidence>
<dbReference type="Proteomes" id="UP000297014">
    <property type="component" value="Unassembled WGS sequence"/>
</dbReference>
<name>A0A4S4K7G5_ALKAL</name>
<dbReference type="EMBL" id="JALP01000022">
    <property type="protein sequence ID" value="THG92069.1"/>
    <property type="molecule type" value="Genomic_DNA"/>
</dbReference>
<organism evidence="1 2">
    <name type="scientific">Alkalihalobacillus alcalophilus ATCC 27647 = CGMCC 1.3604</name>
    <dbReference type="NCBI Taxonomy" id="1218173"/>
    <lineage>
        <taxon>Bacteria</taxon>
        <taxon>Bacillati</taxon>
        <taxon>Bacillota</taxon>
        <taxon>Bacilli</taxon>
        <taxon>Bacillales</taxon>
        <taxon>Bacillaceae</taxon>
        <taxon>Alkalihalobacillus</taxon>
    </lineage>
</organism>
<accession>A0A4S4K7G5</accession>
<comment type="caution">
    <text evidence="1">The sequence shown here is derived from an EMBL/GenBank/DDBJ whole genome shotgun (WGS) entry which is preliminary data.</text>
</comment>
<sequence>MYQQLVAAETKRLKLEFLIVPNTGHVTVLHPLMTEMLKFFLSDANESIHL</sequence>
<proteinExistence type="predicted"/>
<evidence type="ECO:0000313" key="2">
    <source>
        <dbReference type="Proteomes" id="UP000297014"/>
    </source>
</evidence>
<evidence type="ECO:0000313" key="1">
    <source>
        <dbReference type="EMBL" id="THG92069.1"/>
    </source>
</evidence>
<dbReference type="AlphaFoldDB" id="A0A4S4K7G5"/>
<dbReference type="RefSeq" id="WP_160173432.1">
    <property type="nucleotide sequence ID" value="NZ_ALPT02000079.1"/>
</dbReference>
<gene>
    <name evidence="1" type="ORF">AJ85_17435</name>
</gene>
<reference evidence="1 2" key="1">
    <citation type="submission" date="2014-01" db="EMBL/GenBank/DDBJ databases">
        <title>Draft genome sequencing of Bacillus alcalophilus CGMCC 1.3604.</title>
        <authorList>
            <person name="Yang J."/>
            <person name="Diao L."/>
            <person name="Yang S."/>
        </authorList>
    </citation>
    <scope>NUCLEOTIDE SEQUENCE [LARGE SCALE GENOMIC DNA]</scope>
    <source>
        <strain evidence="1 2">CGMCC 1.3604</strain>
    </source>
</reference>